<dbReference type="InterPro" id="IPR002295">
    <property type="entry name" value="N4/N6-MTase_EcoPI_Mod-like"/>
</dbReference>
<keyword evidence="2" id="KW-0808">Transferase</keyword>
<dbReference type="GO" id="GO:0032259">
    <property type="term" value="P:methylation"/>
    <property type="evidence" value="ECO:0007669"/>
    <property type="project" value="UniProtKB-KW"/>
</dbReference>
<dbReference type="Pfam" id="PF01555">
    <property type="entry name" value="N6_N4_Mtase"/>
    <property type="match status" value="1"/>
</dbReference>
<dbReference type="SUPFAM" id="SSF53335">
    <property type="entry name" value="S-adenosyl-L-methionine-dependent methyltransferases"/>
    <property type="match status" value="1"/>
</dbReference>
<evidence type="ECO:0000259" key="4">
    <source>
        <dbReference type="Pfam" id="PF01555"/>
    </source>
</evidence>
<dbReference type="Gene3D" id="3.40.50.150">
    <property type="entry name" value="Vaccinia Virus protein VP39"/>
    <property type="match status" value="1"/>
</dbReference>
<dbReference type="InterPro" id="IPR002941">
    <property type="entry name" value="DNA_methylase_N4/N6"/>
</dbReference>
<gene>
    <name evidence="5" type="ORF">DEBURN_LOCUS9116</name>
</gene>
<evidence type="ECO:0000313" key="6">
    <source>
        <dbReference type="Proteomes" id="UP000789706"/>
    </source>
</evidence>
<accession>A0A9N9C9R8</accession>
<comment type="caution">
    <text evidence="5">The sequence shown here is derived from an EMBL/GenBank/DDBJ whole genome shotgun (WGS) entry which is preliminary data.</text>
</comment>
<evidence type="ECO:0000256" key="2">
    <source>
        <dbReference type="ARBA" id="ARBA00022679"/>
    </source>
</evidence>
<dbReference type="OrthoDB" id="2422930at2759"/>
<name>A0A9N9C9R8_9GLOM</name>
<organism evidence="5 6">
    <name type="scientific">Diversispora eburnea</name>
    <dbReference type="NCBI Taxonomy" id="1213867"/>
    <lineage>
        <taxon>Eukaryota</taxon>
        <taxon>Fungi</taxon>
        <taxon>Fungi incertae sedis</taxon>
        <taxon>Mucoromycota</taxon>
        <taxon>Glomeromycotina</taxon>
        <taxon>Glomeromycetes</taxon>
        <taxon>Diversisporales</taxon>
        <taxon>Diversisporaceae</taxon>
        <taxon>Diversispora</taxon>
    </lineage>
</organism>
<sequence length="152" mass="16819">MEYEERDLKDGVFPALVIKGQGRPGIKRYLKNVKKGKVAIDYWNDISSVSLDGKFGGSSAEATRELEERINERTIGVKPLKLFTKIIQLWCPPNGLVLDPFAGTGTTGEAVLKLNQTEKSNRSFILIEQGNPKNGDTFARSLLVPRLKSAIT</sequence>
<dbReference type="EMBL" id="CAJVPK010001594">
    <property type="protein sequence ID" value="CAG8592236.1"/>
    <property type="molecule type" value="Genomic_DNA"/>
</dbReference>
<dbReference type="AlphaFoldDB" id="A0A9N9C9R8"/>
<dbReference type="GO" id="GO:0008170">
    <property type="term" value="F:N-methyltransferase activity"/>
    <property type="evidence" value="ECO:0007669"/>
    <property type="project" value="InterPro"/>
</dbReference>
<evidence type="ECO:0000256" key="1">
    <source>
        <dbReference type="ARBA" id="ARBA00022603"/>
    </source>
</evidence>
<evidence type="ECO:0000313" key="5">
    <source>
        <dbReference type="EMBL" id="CAG8592236.1"/>
    </source>
</evidence>
<dbReference type="GO" id="GO:0003677">
    <property type="term" value="F:DNA binding"/>
    <property type="evidence" value="ECO:0007669"/>
    <property type="project" value="InterPro"/>
</dbReference>
<dbReference type="Proteomes" id="UP000789706">
    <property type="component" value="Unassembled WGS sequence"/>
</dbReference>
<protein>
    <submittedName>
        <fullName evidence="5">8698_t:CDS:1</fullName>
    </submittedName>
</protein>
<keyword evidence="6" id="KW-1185">Reference proteome</keyword>
<feature type="non-terminal residue" evidence="5">
    <location>
        <position position="1"/>
    </location>
</feature>
<reference evidence="5" key="1">
    <citation type="submission" date="2021-06" db="EMBL/GenBank/DDBJ databases">
        <authorList>
            <person name="Kallberg Y."/>
            <person name="Tangrot J."/>
            <person name="Rosling A."/>
        </authorList>
    </citation>
    <scope>NUCLEOTIDE SEQUENCE</scope>
    <source>
        <strain evidence="5">AZ414A</strain>
    </source>
</reference>
<feature type="domain" description="DNA methylase N-4/N-6" evidence="4">
    <location>
        <begin position="33"/>
        <end position="129"/>
    </location>
</feature>
<dbReference type="PRINTS" id="PR00506">
    <property type="entry name" value="D21N6MTFRASE"/>
</dbReference>
<keyword evidence="1" id="KW-0489">Methyltransferase</keyword>
<keyword evidence="3" id="KW-0949">S-adenosyl-L-methionine</keyword>
<dbReference type="InterPro" id="IPR029063">
    <property type="entry name" value="SAM-dependent_MTases_sf"/>
</dbReference>
<evidence type="ECO:0000256" key="3">
    <source>
        <dbReference type="ARBA" id="ARBA00022691"/>
    </source>
</evidence>
<proteinExistence type="predicted"/>